<keyword evidence="2" id="KW-1185">Reference proteome</keyword>
<reference evidence="1" key="2">
    <citation type="journal article" date="2022" name="New Phytol.">
        <title>Evolutionary transition to the ectomycorrhizal habit in the genomes of a hyperdiverse lineage of mushroom-forming fungi.</title>
        <authorList>
            <person name="Looney B."/>
            <person name="Miyauchi S."/>
            <person name="Morin E."/>
            <person name="Drula E."/>
            <person name="Courty P.E."/>
            <person name="Kohler A."/>
            <person name="Kuo A."/>
            <person name="LaButti K."/>
            <person name="Pangilinan J."/>
            <person name="Lipzen A."/>
            <person name="Riley R."/>
            <person name="Andreopoulos W."/>
            <person name="He G."/>
            <person name="Johnson J."/>
            <person name="Nolan M."/>
            <person name="Tritt A."/>
            <person name="Barry K.W."/>
            <person name="Grigoriev I.V."/>
            <person name="Nagy L.G."/>
            <person name="Hibbett D."/>
            <person name="Henrissat B."/>
            <person name="Matheny P.B."/>
            <person name="Labbe J."/>
            <person name="Martin F.M."/>
        </authorList>
    </citation>
    <scope>NUCLEOTIDE SEQUENCE</scope>
    <source>
        <strain evidence="1">FP105234-sp</strain>
    </source>
</reference>
<comment type="caution">
    <text evidence="1">The sequence shown here is derived from an EMBL/GenBank/DDBJ whole genome shotgun (WGS) entry which is preliminary data.</text>
</comment>
<feature type="non-terminal residue" evidence="1">
    <location>
        <position position="1"/>
    </location>
</feature>
<accession>A0ACB8S102</accession>
<name>A0ACB8S102_9AGAM</name>
<reference evidence="1" key="1">
    <citation type="submission" date="2021-02" db="EMBL/GenBank/DDBJ databases">
        <authorList>
            <consortium name="DOE Joint Genome Institute"/>
            <person name="Ahrendt S."/>
            <person name="Looney B.P."/>
            <person name="Miyauchi S."/>
            <person name="Morin E."/>
            <person name="Drula E."/>
            <person name="Courty P.E."/>
            <person name="Chicoki N."/>
            <person name="Fauchery L."/>
            <person name="Kohler A."/>
            <person name="Kuo A."/>
            <person name="Labutti K."/>
            <person name="Pangilinan J."/>
            <person name="Lipzen A."/>
            <person name="Riley R."/>
            <person name="Andreopoulos W."/>
            <person name="He G."/>
            <person name="Johnson J."/>
            <person name="Barry K.W."/>
            <person name="Grigoriev I.V."/>
            <person name="Nagy L."/>
            <person name="Hibbett D."/>
            <person name="Henrissat B."/>
            <person name="Matheny P.B."/>
            <person name="Labbe J."/>
            <person name="Martin F."/>
        </authorList>
    </citation>
    <scope>NUCLEOTIDE SEQUENCE</scope>
    <source>
        <strain evidence="1">FP105234-sp</strain>
    </source>
</reference>
<protein>
    <submittedName>
        <fullName evidence="1">Cytochrome P450</fullName>
    </submittedName>
</protein>
<evidence type="ECO:0000313" key="2">
    <source>
        <dbReference type="Proteomes" id="UP000814033"/>
    </source>
</evidence>
<dbReference type="Proteomes" id="UP000814033">
    <property type="component" value="Unassembled WGS sequence"/>
</dbReference>
<sequence>AMFRDLTVCPEPETFDPERFLTADGPLINAVFGFGKRICPGRFIADSTIFITAATGMSLFHVGSPKGGPNQAWINENVNAGQILARPQPFQCSISPRSAKVEELIMQDPSTTHLAD</sequence>
<gene>
    <name evidence="1" type="ORF">FA95DRAFT_1487766</name>
</gene>
<dbReference type="EMBL" id="MU275864">
    <property type="protein sequence ID" value="KAI0050164.1"/>
    <property type="molecule type" value="Genomic_DNA"/>
</dbReference>
<organism evidence="1 2">
    <name type="scientific">Auriscalpium vulgare</name>
    <dbReference type="NCBI Taxonomy" id="40419"/>
    <lineage>
        <taxon>Eukaryota</taxon>
        <taxon>Fungi</taxon>
        <taxon>Dikarya</taxon>
        <taxon>Basidiomycota</taxon>
        <taxon>Agaricomycotina</taxon>
        <taxon>Agaricomycetes</taxon>
        <taxon>Russulales</taxon>
        <taxon>Auriscalpiaceae</taxon>
        <taxon>Auriscalpium</taxon>
    </lineage>
</organism>
<evidence type="ECO:0000313" key="1">
    <source>
        <dbReference type="EMBL" id="KAI0050164.1"/>
    </source>
</evidence>
<proteinExistence type="predicted"/>